<dbReference type="EMBL" id="JARKHS020006359">
    <property type="protein sequence ID" value="KAK8782728.1"/>
    <property type="molecule type" value="Genomic_DNA"/>
</dbReference>
<dbReference type="AlphaFoldDB" id="A0AAQ4F7X6"/>
<organism evidence="1 2">
    <name type="scientific">Amblyomma americanum</name>
    <name type="common">Lone star tick</name>
    <dbReference type="NCBI Taxonomy" id="6943"/>
    <lineage>
        <taxon>Eukaryota</taxon>
        <taxon>Metazoa</taxon>
        <taxon>Ecdysozoa</taxon>
        <taxon>Arthropoda</taxon>
        <taxon>Chelicerata</taxon>
        <taxon>Arachnida</taxon>
        <taxon>Acari</taxon>
        <taxon>Parasitiformes</taxon>
        <taxon>Ixodida</taxon>
        <taxon>Ixodoidea</taxon>
        <taxon>Ixodidae</taxon>
        <taxon>Amblyomminae</taxon>
        <taxon>Amblyomma</taxon>
    </lineage>
</organism>
<gene>
    <name evidence="1" type="ORF">V5799_015932</name>
</gene>
<sequence>MGKESDIASFFFTASKVSTAAEDHKLSFQPCHDDSHAKVRVNECDIYLSLSKESPKIVMNFGGNETTTARTCGARQLNEK</sequence>
<reference evidence="1 2" key="1">
    <citation type="journal article" date="2023" name="Arcadia Sci">
        <title>De novo assembly of a long-read Amblyomma americanum tick genome.</title>
        <authorList>
            <person name="Chou S."/>
            <person name="Poskanzer K.E."/>
            <person name="Rollins M."/>
            <person name="Thuy-Boun P.S."/>
        </authorList>
    </citation>
    <scope>NUCLEOTIDE SEQUENCE [LARGE SCALE GENOMIC DNA]</scope>
    <source>
        <strain evidence="1">F_SG_1</strain>
        <tissue evidence="1">Salivary glands</tissue>
    </source>
</reference>
<protein>
    <submittedName>
        <fullName evidence="1">Uncharacterized protein</fullName>
    </submittedName>
</protein>
<keyword evidence="2" id="KW-1185">Reference proteome</keyword>
<accession>A0AAQ4F7X6</accession>
<evidence type="ECO:0000313" key="2">
    <source>
        <dbReference type="Proteomes" id="UP001321473"/>
    </source>
</evidence>
<evidence type="ECO:0000313" key="1">
    <source>
        <dbReference type="EMBL" id="KAK8782728.1"/>
    </source>
</evidence>
<proteinExistence type="predicted"/>
<name>A0AAQ4F7X6_AMBAM</name>
<comment type="caution">
    <text evidence="1">The sequence shown here is derived from an EMBL/GenBank/DDBJ whole genome shotgun (WGS) entry which is preliminary data.</text>
</comment>
<dbReference type="Proteomes" id="UP001321473">
    <property type="component" value="Unassembled WGS sequence"/>
</dbReference>